<dbReference type="NCBIfam" id="TIGR00682">
    <property type="entry name" value="lpxK"/>
    <property type="match status" value="1"/>
</dbReference>
<comment type="function">
    <text evidence="1 13">Transfers the gamma-phosphate of ATP to the 4'-position of a tetraacyldisaccharide 1-phosphate intermediate (termed DS-1-P) to form tetraacyldisaccharide 1,4'-bis-phosphate (lipid IVA).</text>
</comment>
<evidence type="ECO:0000256" key="6">
    <source>
        <dbReference type="ARBA" id="ARBA00022556"/>
    </source>
</evidence>
<dbReference type="HOGENOM" id="CLU_038816_6_0_9"/>
<sequence length="381" mass="42069">MGMRYMSFRENITRRFLKLTKEGPQNKLDEIVLRVLEGLEAVYEKGVTRRYNAYASGAKKRTEFEAVVISLGNITVGGTGKTPMAVYLAKEIRQMGYTVAALSRGYRSESEHGCAVVSDGHAVLLSPAQAGDEAVLLARSLPGIPVIAGKKRSVTGQRAMDEFRPDVLLLDDAFQHWQIKRDLDIVLINACDPVGNGHLLPRGTLREPLDGLERADLFVVTKADRADRDEVEKIYSLLRYYNESAPIAEANHQAKWCVPFVDWQAGHTDGAASLDEDTAVVALSALGNPESFEETLRDLGFDIVHAVRFDDHHSYTEEDLREAAAFAAAKHAVIVTTEKDAVKFPADTIKNEDPVFVMGIEIEMTAGEEEVKRVLKRVLGG</sequence>
<dbReference type="InterPro" id="IPR027417">
    <property type="entry name" value="P-loop_NTPase"/>
</dbReference>
<dbReference type="STRING" id="861450.HMPREF0080_00399"/>
<comment type="catalytic activity">
    <reaction evidence="13">
        <text>a lipid A disaccharide + ATP = a lipid IVA + ADP + H(+)</text>
        <dbReference type="Rhea" id="RHEA:67840"/>
        <dbReference type="ChEBI" id="CHEBI:15378"/>
        <dbReference type="ChEBI" id="CHEBI:30616"/>
        <dbReference type="ChEBI" id="CHEBI:176343"/>
        <dbReference type="ChEBI" id="CHEBI:176425"/>
        <dbReference type="ChEBI" id="CHEBI:456216"/>
        <dbReference type="EC" id="2.7.1.130"/>
    </reaction>
</comment>
<evidence type="ECO:0000256" key="12">
    <source>
        <dbReference type="ARBA" id="ARBA00029757"/>
    </source>
</evidence>
<dbReference type="GO" id="GO:0009244">
    <property type="term" value="P:lipopolysaccharide core region biosynthetic process"/>
    <property type="evidence" value="ECO:0007669"/>
    <property type="project" value="TreeGrafter"/>
</dbReference>
<keyword evidence="8 13" id="KW-0547">Nucleotide-binding</keyword>
<dbReference type="Pfam" id="PF02606">
    <property type="entry name" value="LpxK"/>
    <property type="match status" value="1"/>
</dbReference>
<dbReference type="EC" id="2.7.1.130" evidence="3 13"/>
<dbReference type="PANTHER" id="PTHR42724">
    <property type="entry name" value="TETRAACYLDISACCHARIDE 4'-KINASE"/>
    <property type="match status" value="1"/>
</dbReference>
<dbReference type="GO" id="GO:0005524">
    <property type="term" value="F:ATP binding"/>
    <property type="evidence" value="ECO:0007669"/>
    <property type="project" value="UniProtKB-UniRule"/>
</dbReference>
<evidence type="ECO:0000256" key="13">
    <source>
        <dbReference type="HAMAP-Rule" id="MF_00409"/>
    </source>
</evidence>
<keyword evidence="6 13" id="KW-0441">Lipid A biosynthesis</keyword>
<dbReference type="Proteomes" id="UP000005481">
    <property type="component" value="Unassembled WGS sequence"/>
</dbReference>
<keyword evidence="15" id="KW-1185">Reference proteome</keyword>
<keyword evidence="9 13" id="KW-0418">Kinase</keyword>
<dbReference type="AlphaFoldDB" id="G9YFI7"/>
<comment type="caution">
    <text evidence="14">The sequence shown here is derived from an EMBL/GenBank/DDBJ whole genome shotgun (WGS) entry which is preliminary data.</text>
</comment>
<dbReference type="UniPathway" id="UPA00359">
    <property type="reaction ID" value="UER00482"/>
</dbReference>
<accession>G9YFI7</accession>
<evidence type="ECO:0000256" key="11">
    <source>
        <dbReference type="ARBA" id="ARBA00023098"/>
    </source>
</evidence>
<dbReference type="InterPro" id="IPR003758">
    <property type="entry name" value="LpxK"/>
</dbReference>
<comment type="similarity">
    <text evidence="13">Belongs to the LpxK family.</text>
</comment>
<evidence type="ECO:0000256" key="2">
    <source>
        <dbReference type="ARBA" id="ARBA00004870"/>
    </source>
</evidence>
<dbReference type="EMBL" id="AGCJ01000013">
    <property type="protein sequence ID" value="EHM43001.1"/>
    <property type="molecule type" value="Genomic_DNA"/>
</dbReference>
<organism evidence="14 15">
    <name type="scientific">Anaeroglobus geminatus F0357</name>
    <dbReference type="NCBI Taxonomy" id="861450"/>
    <lineage>
        <taxon>Bacteria</taxon>
        <taxon>Bacillati</taxon>
        <taxon>Bacillota</taxon>
        <taxon>Negativicutes</taxon>
        <taxon>Veillonellales</taxon>
        <taxon>Veillonellaceae</taxon>
        <taxon>Anaeroglobus</taxon>
    </lineage>
</organism>
<evidence type="ECO:0000256" key="10">
    <source>
        <dbReference type="ARBA" id="ARBA00022840"/>
    </source>
</evidence>
<keyword evidence="5 13" id="KW-0444">Lipid biosynthesis</keyword>
<keyword evidence="10 13" id="KW-0067">ATP-binding</keyword>
<evidence type="ECO:0000256" key="8">
    <source>
        <dbReference type="ARBA" id="ARBA00022741"/>
    </source>
</evidence>
<evidence type="ECO:0000313" key="15">
    <source>
        <dbReference type="Proteomes" id="UP000005481"/>
    </source>
</evidence>
<keyword evidence="7 13" id="KW-0808">Transferase</keyword>
<evidence type="ECO:0000313" key="14">
    <source>
        <dbReference type="EMBL" id="EHM43001.1"/>
    </source>
</evidence>
<evidence type="ECO:0000256" key="5">
    <source>
        <dbReference type="ARBA" id="ARBA00022516"/>
    </source>
</evidence>
<feature type="binding site" evidence="13">
    <location>
        <begin position="75"/>
        <end position="82"/>
    </location>
    <ligand>
        <name>ATP</name>
        <dbReference type="ChEBI" id="CHEBI:30616"/>
    </ligand>
</feature>
<dbReference type="GO" id="GO:0009245">
    <property type="term" value="P:lipid A biosynthetic process"/>
    <property type="evidence" value="ECO:0007669"/>
    <property type="project" value="UniProtKB-UniRule"/>
</dbReference>
<evidence type="ECO:0000256" key="3">
    <source>
        <dbReference type="ARBA" id="ARBA00012071"/>
    </source>
</evidence>
<dbReference type="PANTHER" id="PTHR42724:SF1">
    <property type="entry name" value="TETRAACYLDISACCHARIDE 4'-KINASE, MITOCHONDRIAL-RELATED"/>
    <property type="match status" value="1"/>
</dbReference>
<dbReference type="GO" id="GO:0005886">
    <property type="term" value="C:plasma membrane"/>
    <property type="evidence" value="ECO:0007669"/>
    <property type="project" value="TreeGrafter"/>
</dbReference>
<evidence type="ECO:0000256" key="1">
    <source>
        <dbReference type="ARBA" id="ARBA00002274"/>
    </source>
</evidence>
<protein>
    <recommendedName>
        <fullName evidence="4 13">Tetraacyldisaccharide 4'-kinase</fullName>
        <ecNumber evidence="3 13">2.7.1.130</ecNumber>
    </recommendedName>
    <alternativeName>
        <fullName evidence="12 13">Lipid A 4'-kinase</fullName>
    </alternativeName>
</protein>
<evidence type="ECO:0000256" key="7">
    <source>
        <dbReference type="ARBA" id="ARBA00022679"/>
    </source>
</evidence>
<reference evidence="14 15" key="1">
    <citation type="submission" date="2011-08" db="EMBL/GenBank/DDBJ databases">
        <authorList>
            <person name="Weinstock G."/>
            <person name="Sodergren E."/>
            <person name="Clifton S."/>
            <person name="Fulton L."/>
            <person name="Fulton B."/>
            <person name="Courtney L."/>
            <person name="Fronick C."/>
            <person name="Harrison M."/>
            <person name="Strong C."/>
            <person name="Farmer C."/>
            <person name="Delahaunty K."/>
            <person name="Markovic C."/>
            <person name="Hall O."/>
            <person name="Minx P."/>
            <person name="Tomlinson C."/>
            <person name="Mitreva M."/>
            <person name="Hou S."/>
            <person name="Chen J."/>
            <person name="Wollam A."/>
            <person name="Pepin K.H."/>
            <person name="Johnson M."/>
            <person name="Bhonagiri V."/>
            <person name="Zhang X."/>
            <person name="Suruliraj S."/>
            <person name="Warren W."/>
            <person name="Chinwalla A."/>
            <person name="Mardis E.R."/>
            <person name="Wilson R.K."/>
        </authorList>
    </citation>
    <scope>NUCLEOTIDE SEQUENCE [LARGE SCALE GENOMIC DNA]</scope>
    <source>
        <strain evidence="14 15">F0357</strain>
    </source>
</reference>
<evidence type="ECO:0000256" key="4">
    <source>
        <dbReference type="ARBA" id="ARBA00016436"/>
    </source>
</evidence>
<dbReference type="SUPFAM" id="SSF52540">
    <property type="entry name" value="P-loop containing nucleoside triphosphate hydrolases"/>
    <property type="match status" value="1"/>
</dbReference>
<gene>
    <name evidence="13" type="primary">lpxK</name>
    <name evidence="14" type="ORF">HMPREF0080_00399</name>
</gene>
<name>G9YFI7_9FIRM</name>
<proteinExistence type="inferred from homology"/>
<keyword evidence="11 13" id="KW-0443">Lipid metabolism</keyword>
<comment type="pathway">
    <text evidence="2 13">Glycolipid biosynthesis; lipid IV(A) biosynthesis; lipid IV(A) from (3R)-3-hydroxytetradecanoyl-[acyl-carrier-protein] and UDP-N-acetyl-alpha-D-glucosamine: step 6/6.</text>
</comment>
<dbReference type="HAMAP" id="MF_00409">
    <property type="entry name" value="LpxK"/>
    <property type="match status" value="1"/>
</dbReference>
<evidence type="ECO:0000256" key="9">
    <source>
        <dbReference type="ARBA" id="ARBA00022777"/>
    </source>
</evidence>
<dbReference type="eggNOG" id="COG1663">
    <property type="taxonomic scope" value="Bacteria"/>
</dbReference>
<dbReference type="PATRIC" id="fig|861450.3.peg.381"/>
<dbReference type="GO" id="GO:0009029">
    <property type="term" value="F:lipid-A 4'-kinase activity"/>
    <property type="evidence" value="ECO:0007669"/>
    <property type="project" value="UniProtKB-UniRule"/>
</dbReference>